<evidence type="ECO:0000313" key="3">
    <source>
        <dbReference type="Proteomes" id="UP000727993"/>
    </source>
</evidence>
<dbReference type="Gene3D" id="3.90.550.10">
    <property type="entry name" value="Spore Coat Polysaccharide Biosynthesis Protein SpsA, Chain A"/>
    <property type="match status" value="1"/>
</dbReference>
<comment type="caution">
    <text evidence="2">The sequence shown here is derived from an EMBL/GenBank/DDBJ whole genome shotgun (WGS) entry which is preliminary data.</text>
</comment>
<dbReference type="Pfam" id="PF00535">
    <property type="entry name" value="Glycos_transf_2"/>
    <property type="match status" value="1"/>
</dbReference>
<accession>A0A936TDJ2</accession>
<proteinExistence type="predicted"/>
<dbReference type="Proteomes" id="UP000727993">
    <property type="component" value="Unassembled WGS sequence"/>
</dbReference>
<dbReference type="PANTHER" id="PTHR43179:SF7">
    <property type="entry name" value="RHAMNOSYLTRANSFERASE WBBL"/>
    <property type="match status" value="1"/>
</dbReference>
<dbReference type="EMBL" id="JADJZA010000007">
    <property type="protein sequence ID" value="MBK9297641.1"/>
    <property type="molecule type" value="Genomic_DNA"/>
</dbReference>
<dbReference type="InterPro" id="IPR029044">
    <property type="entry name" value="Nucleotide-diphossugar_trans"/>
</dbReference>
<name>A0A936TDJ2_9ACTN</name>
<dbReference type="InterPro" id="IPR001173">
    <property type="entry name" value="Glyco_trans_2-like"/>
</dbReference>
<evidence type="ECO:0000313" key="2">
    <source>
        <dbReference type="EMBL" id="MBK9297641.1"/>
    </source>
</evidence>
<protein>
    <submittedName>
        <fullName evidence="2">Glycosyltransferase family 2 protein</fullName>
    </submittedName>
</protein>
<dbReference type="CDD" id="cd04186">
    <property type="entry name" value="GT_2_like_c"/>
    <property type="match status" value="1"/>
</dbReference>
<dbReference type="PANTHER" id="PTHR43179">
    <property type="entry name" value="RHAMNOSYLTRANSFERASE WBBL"/>
    <property type="match status" value="1"/>
</dbReference>
<sequence>MEATDSVPVLEPSTDGREGLVPDVSVTIVTYQCKDLVLRCLDSLNEGARSSWIEVVIVDNGSTDGVAEAVKDRYPDLRVIALGRNDGFGRSHNLAASHATGRYLFVLNPDTVVEPGSIDTLVRFADERERLGQPVGMVAPRLLNSDGTDQRTARAFPTASAGLFGRRSPLTRVFPRNRWSRRFLVSDRTEDDEPWVVDWVSGAAMLIPRAEFDELGGFDRDFFMHFEDAELCHRIGASGREVWCVPRSQIVHAEGGCRDGWSPAQLWHFHRGAYLFARKARYPRLSDPRRWGIATLLGMRLLGALGLRLLRPTPKNTTNQEEVEPRA</sequence>
<dbReference type="AlphaFoldDB" id="A0A936TDJ2"/>
<reference evidence="2 3" key="1">
    <citation type="submission" date="2020-10" db="EMBL/GenBank/DDBJ databases">
        <title>Connecting structure to function with the recovery of over 1000 high-quality activated sludge metagenome-assembled genomes encoding full-length rRNA genes using long-read sequencing.</title>
        <authorList>
            <person name="Singleton C.M."/>
            <person name="Petriglieri F."/>
            <person name="Kristensen J.M."/>
            <person name="Kirkegaard R.H."/>
            <person name="Michaelsen T.Y."/>
            <person name="Andersen M.H."/>
            <person name="Karst S.M."/>
            <person name="Dueholm M.S."/>
            <person name="Nielsen P.H."/>
            <person name="Albertsen M."/>
        </authorList>
    </citation>
    <scope>NUCLEOTIDE SEQUENCE [LARGE SCALE GENOMIC DNA]</scope>
    <source>
        <strain evidence="2">Lyne_18-Q3-R50-59_MAXAC.006</strain>
    </source>
</reference>
<gene>
    <name evidence="2" type="ORF">IPN02_12575</name>
</gene>
<organism evidence="2 3">
    <name type="scientific">Candidatus Neomicrothrix subdominans</name>
    <dbReference type="NCBI Taxonomy" id="2954438"/>
    <lineage>
        <taxon>Bacteria</taxon>
        <taxon>Bacillati</taxon>
        <taxon>Actinomycetota</taxon>
        <taxon>Acidimicrobiia</taxon>
        <taxon>Acidimicrobiales</taxon>
        <taxon>Microthrixaceae</taxon>
        <taxon>Candidatus Neomicrothrix</taxon>
    </lineage>
</organism>
<feature type="domain" description="Glycosyltransferase 2-like" evidence="1">
    <location>
        <begin position="25"/>
        <end position="129"/>
    </location>
</feature>
<evidence type="ECO:0000259" key="1">
    <source>
        <dbReference type="Pfam" id="PF00535"/>
    </source>
</evidence>
<dbReference type="SUPFAM" id="SSF53448">
    <property type="entry name" value="Nucleotide-diphospho-sugar transferases"/>
    <property type="match status" value="1"/>
</dbReference>